<organism evidence="1 2">
    <name type="scientific">Candidatus Enterovibrio altilux</name>
    <dbReference type="NCBI Taxonomy" id="1927128"/>
    <lineage>
        <taxon>Bacteria</taxon>
        <taxon>Pseudomonadati</taxon>
        <taxon>Pseudomonadota</taxon>
        <taxon>Gammaproteobacteria</taxon>
        <taxon>Vibrionales</taxon>
        <taxon>Vibrionaceae</taxon>
        <taxon>Enterovibrio</taxon>
    </lineage>
</organism>
<dbReference type="KEGG" id="elux:BTN50_0573"/>
<proteinExistence type="predicted"/>
<dbReference type="RefSeq" id="WP_394336765.1">
    <property type="nucleotide sequence ID" value="NZ_CP020660.1"/>
</dbReference>
<protein>
    <recommendedName>
        <fullName evidence="3">Mobile element protein</fullName>
    </recommendedName>
</protein>
<sequence>MVDINTHAIMATELSASNVTDGEVLPNLLKQTHQKINEILSDSVYDTVRIKRVASFIPLRKG</sequence>
<dbReference type="Proteomes" id="UP000218160">
    <property type="component" value="Chromosome 1"/>
</dbReference>
<dbReference type="AlphaFoldDB" id="A0A291B7Y4"/>
<reference evidence="2" key="1">
    <citation type="submission" date="2017-04" db="EMBL/GenBank/DDBJ databases">
        <title>Genome evolution of the luminous symbionts of deep sea anglerfish.</title>
        <authorList>
            <person name="Hendry T.A."/>
        </authorList>
    </citation>
    <scope>NUCLEOTIDE SEQUENCE [LARGE SCALE GENOMIC DNA]</scope>
</reference>
<accession>A0A291B7Y4</accession>
<dbReference type="EMBL" id="CP020660">
    <property type="protein sequence ID" value="ATF09100.1"/>
    <property type="molecule type" value="Genomic_DNA"/>
</dbReference>
<evidence type="ECO:0000313" key="2">
    <source>
        <dbReference type="Proteomes" id="UP000218160"/>
    </source>
</evidence>
<keyword evidence="2" id="KW-1185">Reference proteome</keyword>
<gene>
    <name evidence="1" type="ORF">BTN50_0573</name>
</gene>
<evidence type="ECO:0008006" key="3">
    <source>
        <dbReference type="Google" id="ProtNLM"/>
    </source>
</evidence>
<name>A0A291B7Y4_9GAMM</name>
<evidence type="ECO:0000313" key="1">
    <source>
        <dbReference type="EMBL" id="ATF09100.1"/>
    </source>
</evidence>